<dbReference type="Proteomes" id="UP000611723">
    <property type="component" value="Unassembled WGS sequence"/>
</dbReference>
<dbReference type="PROSITE" id="PS01045">
    <property type="entry name" value="SQUALEN_PHYTOEN_SYN_2"/>
    <property type="match status" value="1"/>
</dbReference>
<dbReference type="InterPro" id="IPR002060">
    <property type="entry name" value="Squ/phyt_synthse"/>
</dbReference>
<dbReference type="SUPFAM" id="SSF48576">
    <property type="entry name" value="Terpenoid synthases"/>
    <property type="match status" value="1"/>
</dbReference>
<dbReference type="InterPro" id="IPR033904">
    <property type="entry name" value="Trans_IPPS_HH"/>
</dbReference>
<dbReference type="SFLD" id="SFLDS00005">
    <property type="entry name" value="Isoprenoid_Synthase_Type_I"/>
    <property type="match status" value="1"/>
</dbReference>
<dbReference type="EMBL" id="JAEQBW010000011">
    <property type="protein sequence ID" value="MBK6266772.1"/>
    <property type="molecule type" value="Genomic_DNA"/>
</dbReference>
<protein>
    <submittedName>
        <fullName evidence="2">Phytoene/squalene synthase family protein</fullName>
    </submittedName>
</protein>
<evidence type="ECO:0000313" key="2">
    <source>
        <dbReference type="EMBL" id="MBK6266772.1"/>
    </source>
</evidence>
<proteinExistence type="predicted"/>
<dbReference type="GO" id="GO:0051996">
    <property type="term" value="F:squalene synthase [NAD(P)H] activity"/>
    <property type="evidence" value="ECO:0007669"/>
    <property type="project" value="InterPro"/>
</dbReference>
<evidence type="ECO:0000313" key="3">
    <source>
        <dbReference type="Proteomes" id="UP000611723"/>
    </source>
</evidence>
<organism evidence="2 3">
    <name type="scientific">Marivirga aurantiaca</name>
    <dbReference type="NCBI Taxonomy" id="2802615"/>
    <lineage>
        <taxon>Bacteria</taxon>
        <taxon>Pseudomonadati</taxon>
        <taxon>Bacteroidota</taxon>
        <taxon>Cytophagia</taxon>
        <taxon>Cytophagales</taxon>
        <taxon>Marivirgaceae</taxon>
        <taxon>Marivirga</taxon>
    </lineage>
</organism>
<dbReference type="SFLD" id="SFLDG01018">
    <property type="entry name" value="Squalene/Phytoene_Synthase_Lik"/>
    <property type="match status" value="1"/>
</dbReference>
<accession>A0A935CBG6</accession>
<reference evidence="2" key="1">
    <citation type="submission" date="2021-01" db="EMBL/GenBank/DDBJ databases">
        <title>Marivirga aurantiaca sp. nov., isolated from intertidal surface sediments.</title>
        <authorList>
            <person name="Zhang M."/>
        </authorList>
    </citation>
    <scope>NUCLEOTIDE SEQUENCE</scope>
    <source>
        <strain evidence="2">S37H4</strain>
    </source>
</reference>
<dbReference type="Pfam" id="PF00494">
    <property type="entry name" value="SQS_PSY"/>
    <property type="match status" value="1"/>
</dbReference>
<dbReference type="CDD" id="cd00683">
    <property type="entry name" value="Trans_IPPS_HH"/>
    <property type="match status" value="1"/>
</dbReference>
<evidence type="ECO:0000256" key="1">
    <source>
        <dbReference type="ARBA" id="ARBA00022679"/>
    </source>
</evidence>
<dbReference type="InterPro" id="IPR044843">
    <property type="entry name" value="Trans_IPPS_bact-type"/>
</dbReference>
<dbReference type="AlphaFoldDB" id="A0A935CBG6"/>
<dbReference type="SFLD" id="SFLDG01212">
    <property type="entry name" value="Phytoene_synthase_like"/>
    <property type="match status" value="1"/>
</dbReference>
<name>A0A935CBG6_9BACT</name>
<keyword evidence="1" id="KW-0808">Transferase</keyword>
<dbReference type="InterPro" id="IPR019845">
    <property type="entry name" value="Squalene/phytoene_synthase_CS"/>
</dbReference>
<dbReference type="GO" id="GO:0016117">
    <property type="term" value="P:carotenoid biosynthetic process"/>
    <property type="evidence" value="ECO:0007669"/>
    <property type="project" value="UniProtKB-ARBA"/>
</dbReference>
<dbReference type="PANTHER" id="PTHR31480">
    <property type="entry name" value="BIFUNCTIONAL LYCOPENE CYCLASE/PHYTOENE SYNTHASE"/>
    <property type="match status" value="1"/>
</dbReference>
<dbReference type="Gene3D" id="1.10.600.10">
    <property type="entry name" value="Farnesyl Diphosphate Synthase"/>
    <property type="match status" value="1"/>
</dbReference>
<sequence length="280" mass="32795">MDAKELFDQTTFECSKLITQRYSTSFTLGIKTLHKRFQYPVYGIYGFVRYADEIVDTFHDKDKANLLKLFKKHTYEAIEQKISLNPVLHCFQMVVNEYNIPLDLIEAFLHSMEMDLHDIDYDQPTYETYIYGSAEVVGLMCLKVFCEGNDEKYNDLLPAAKNLGAAFQKINFLRDIKSDYHDRGRVYFPGIDFKSFSKNHKDQIESDIQADFDAAYQGIVRLPAGARLGVYLAYSYYLNLFKKIKNYPPQKIMNERVRIKDSQKLFLLFSSYLKHQFNAL</sequence>
<dbReference type="GO" id="GO:0004311">
    <property type="term" value="F:geranylgeranyl diphosphate synthase activity"/>
    <property type="evidence" value="ECO:0007669"/>
    <property type="project" value="InterPro"/>
</dbReference>
<dbReference type="RefSeq" id="WP_201432458.1">
    <property type="nucleotide sequence ID" value="NZ_JAEQBW010000011.1"/>
</dbReference>
<keyword evidence="3" id="KW-1185">Reference proteome</keyword>
<gene>
    <name evidence="2" type="ORF">JKA74_17140</name>
</gene>
<dbReference type="InterPro" id="IPR008949">
    <property type="entry name" value="Isoprenoid_synthase_dom_sf"/>
</dbReference>
<comment type="caution">
    <text evidence="2">The sequence shown here is derived from an EMBL/GenBank/DDBJ whole genome shotgun (WGS) entry which is preliminary data.</text>
</comment>